<protein>
    <recommendedName>
        <fullName evidence="3">RING-type E3 ubiquitin transferase</fullName>
        <ecNumber evidence="3">2.3.2.27</ecNumber>
    </recommendedName>
</protein>
<evidence type="ECO:0000313" key="7">
    <source>
        <dbReference type="Proteomes" id="UP000824469"/>
    </source>
</evidence>
<dbReference type="InterPro" id="IPR045210">
    <property type="entry name" value="RING-Ubox_PUB"/>
</dbReference>
<dbReference type="EC" id="2.3.2.27" evidence="3"/>
<dbReference type="PANTHER" id="PTHR45958">
    <property type="entry name" value="RING-TYPE E3 UBIQUITIN TRANSFERASE"/>
    <property type="match status" value="1"/>
</dbReference>
<dbReference type="EMBL" id="JAHRHJ020000005">
    <property type="protein sequence ID" value="KAH9315349.1"/>
    <property type="molecule type" value="Genomic_DNA"/>
</dbReference>
<dbReference type="Pfam" id="PF04564">
    <property type="entry name" value="U-box"/>
    <property type="match status" value="1"/>
</dbReference>
<dbReference type="InterPro" id="IPR052608">
    <property type="entry name" value="U-box_domain_protein"/>
</dbReference>
<evidence type="ECO:0000259" key="5">
    <source>
        <dbReference type="PROSITE" id="PS51698"/>
    </source>
</evidence>
<dbReference type="AlphaFoldDB" id="A0AA38L868"/>
<dbReference type="Proteomes" id="UP000824469">
    <property type="component" value="Unassembled WGS sequence"/>
</dbReference>
<evidence type="ECO:0000256" key="1">
    <source>
        <dbReference type="ARBA" id="ARBA00000900"/>
    </source>
</evidence>
<name>A0AA38L868_TAXCH</name>
<sequence>KIVSQMLEVELPAVVVLWQSLLSRFSEVASFARNVPVEQENFAQLGGFLENICTIIVELQRGRDSSPLISEILEALLRDVEIANQLVHICISKSRLHQSIQSKDLVKRLENVVHDLGRSLRLIPLSSVQNNENTKILIDSLSRRMQEAYFHSADVQNSVYHSVEGEHEKSLKTVNFQERGSISSGHSFGNMLNNSESFYDHGSQSDDSHHYDLRHIEPLYEAFVCPLTKQIMRDPVTLENGQTYERSSIERWFKECQENGRKPVCPMTGKELRSTELNPSIALRNTIEEWTARNEGAQIDIARSSLTSASSEEDVLYALKEIQQLCRKSRINKHRVRNVGLIPMIVNQLKSGGEQIRCKALETLCLLAEDDEDNKEAIAEADAIRSFVKCLSRELSQEREEAVSLLLELSKSPSLCEKVGCVNGAILILVGMTSSKSENVVAVEKAEKTLENLEHCDRNVRQMAENGRLQPLITRLVEGSEEVQLEMANYLGEIVLSNDGKMFVAEMAALTLVEIMGSGKLPARESVLKALNQISLYDANGKILIEAGILPPLIKDLFTVGANQLPIKMKEVSATILANIVSSGFEYESVPIDTDGHTLVSENIIHNLLHLISNTGPAIEAKLLQVLVGLASSSEAVLNVVSAIKSAGATINLIQFIEAPQKDLRIASVKLLQRLCPHMGKELADGLRVTTGQLGTLIRIMGANGLTEEHAAAASLLANLPVMDATLTRSLLDEGAFPVVVSRIHEARHGETRGSRFLTPYLEGLVGVLARFTFLLDDVVVLALAKQYNLASLFTDLLQTNGLDEVQKLSAIALENLSAHSNTLSEFPEVSKAGFCDCFFPPPKPTGLCPVHHGICSSKHTFCLLEARAVTKLVACLDHANVSVVEASLAAICTLVSDSVDVERGVQILDQADAIQPILDILQEHKTEVLRQRAVWTVERILRSGDLARTIATDANVHTALVDAFRYGNYNTRQVAEKALKHLNKIPNFSGVFHKIG</sequence>
<dbReference type="OMA" id="KVHRGTC"/>
<dbReference type="InterPro" id="IPR003613">
    <property type="entry name" value="Ubox_domain"/>
</dbReference>
<dbReference type="SUPFAM" id="SSF57850">
    <property type="entry name" value="RING/U-box"/>
    <property type="match status" value="1"/>
</dbReference>
<dbReference type="GO" id="GO:0061630">
    <property type="term" value="F:ubiquitin protein ligase activity"/>
    <property type="evidence" value="ECO:0007669"/>
    <property type="project" value="UniProtKB-EC"/>
</dbReference>
<reference evidence="6 7" key="1">
    <citation type="journal article" date="2021" name="Nat. Plants">
        <title>The Taxus genome provides insights into paclitaxel biosynthesis.</title>
        <authorList>
            <person name="Xiong X."/>
            <person name="Gou J."/>
            <person name="Liao Q."/>
            <person name="Li Y."/>
            <person name="Zhou Q."/>
            <person name="Bi G."/>
            <person name="Li C."/>
            <person name="Du R."/>
            <person name="Wang X."/>
            <person name="Sun T."/>
            <person name="Guo L."/>
            <person name="Liang H."/>
            <person name="Lu P."/>
            <person name="Wu Y."/>
            <person name="Zhang Z."/>
            <person name="Ro D.K."/>
            <person name="Shang Y."/>
            <person name="Huang S."/>
            <person name="Yan J."/>
        </authorList>
    </citation>
    <scope>NUCLEOTIDE SEQUENCE [LARGE SCALE GENOMIC DNA]</scope>
    <source>
        <strain evidence="6">Ta-2019</strain>
    </source>
</reference>
<dbReference type="SMART" id="SM00185">
    <property type="entry name" value="ARM"/>
    <property type="match status" value="7"/>
</dbReference>
<evidence type="ECO:0000256" key="2">
    <source>
        <dbReference type="ARBA" id="ARBA00004906"/>
    </source>
</evidence>
<dbReference type="CDD" id="cd16664">
    <property type="entry name" value="RING-Ubox_PUB"/>
    <property type="match status" value="1"/>
</dbReference>
<dbReference type="Gene3D" id="3.30.40.10">
    <property type="entry name" value="Zinc/RING finger domain, C3HC4 (zinc finger)"/>
    <property type="match status" value="1"/>
</dbReference>
<dbReference type="PANTHER" id="PTHR45958:SF6">
    <property type="entry name" value="U-BOX DOMAIN-CONTAINING PROTEIN 43"/>
    <property type="match status" value="1"/>
</dbReference>
<feature type="domain" description="U-box" evidence="5">
    <location>
        <begin position="218"/>
        <end position="297"/>
    </location>
</feature>
<dbReference type="SUPFAM" id="SSF48371">
    <property type="entry name" value="ARM repeat"/>
    <property type="match status" value="2"/>
</dbReference>
<keyword evidence="7" id="KW-1185">Reference proteome</keyword>
<dbReference type="PROSITE" id="PS51698">
    <property type="entry name" value="U_BOX"/>
    <property type="match status" value="1"/>
</dbReference>
<accession>A0AA38L868</accession>
<organism evidence="6 7">
    <name type="scientific">Taxus chinensis</name>
    <name type="common">Chinese yew</name>
    <name type="synonym">Taxus wallichiana var. chinensis</name>
    <dbReference type="NCBI Taxonomy" id="29808"/>
    <lineage>
        <taxon>Eukaryota</taxon>
        <taxon>Viridiplantae</taxon>
        <taxon>Streptophyta</taxon>
        <taxon>Embryophyta</taxon>
        <taxon>Tracheophyta</taxon>
        <taxon>Spermatophyta</taxon>
        <taxon>Pinopsida</taxon>
        <taxon>Pinidae</taxon>
        <taxon>Conifers II</taxon>
        <taxon>Cupressales</taxon>
        <taxon>Taxaceae</taxon>
        <taxon>Taxus</taxon>
    </lineage>
</organism>
<dbReference type="GO" id="GO:0016567">
    <property type="term" value="P:protein ubiquitination"/>
    <property type="evidence" value="ECO:0007669"/>
    <property type="project" value="InterPro"/>
</dbReference>
<dbReference type="Gene3D" id="1.25.10.10">
    <property type="entry name" value="Leucine-rich Repeat Variant"/>
    <property type="match status" value="3"/>
</dbReference>
<dbReference type="InterPro" id="IPR016024">
    <property type="entry name" value="ARM-type_fold"/>
</dbReference>
<dbReference type="InterPro" id="IPR013083">
    <property type="entry name" value="Znf_RING/FYVE/PHD"/>
</dbReference>
<evidence type="ECO:0000256" key="4">
    <source>
        <dbReference type="ARBA" id="ARBA00022679"/>
    </source>
</evidence>
<comment type="caution">
    <text evidence="6">The sequence shown here is derived from an EMBL/GenBank/DDBJ whole genome shotgun (WGS) entry which is preliminary data.</text>
</comment>
<gene>
    <name evidence="6" type="ORF">KI387_023976</name>
</gene>
<comment type="catalytic activity">
    <reaction evidence="1">
        <text>S-ubiquitinyl-[E2 ubiquitin-conjugating enzyme]-L-cysteine + [acceptor protein]-L-lysine = [E2 ubiquitin-conjugating enzyme]-L-cysteine + N(6)-ubiquitinyl-[acceptor protein]-L-lysine.</text>
        <dbReference type="EC" id="2.3.2.27"/>
    </reaction>
</comment>
<dbReference type="InterPro" id="IPR011989">
    <property type="entry name" value="ARM-like"/>
</dbReference>
<dbReference type="SMART" id="SM00504">
    <property type="entry name" value="Ubox"/>
    <property type="match status" value="1"/>
</dbReference>
<keyword evidence="4" id="KW-0808">Transferase</keyword>
<proteinExistence type="predicted"/>
<feature type="non-terminal residue" evidence="6">
    <location>
        <position position="1"/>
    </location>
</feature>
<comment type="pathway">
    <text evidence="2">Protein modification; protein ubiquitination.</text>
</comment>
<dbReference type="InterPro" id="IPR000225">
    <property type="entry name" value="Armadillo"/>
</dbReference>
<evidence type="ECO:0000256" key="3">
    <source>
        <dbReference type="ARBA" id="ARBA00012483"/>
    </source>
</evidence>
<evidence type="ECO:0000313" key="6">
    <source>
        <dbReference type="EMBL" id="KAH9315349.1"/>
    </source>
</evidence>